<evidence type="ECO:0000256" key="5">
    <source>
        <dbReference type="ARBA" id="ARBA00037066"/>
    </source>
</evidence>
<keyword evidence="3 7" id="KW-0067">ATP-binding</keyword>
<evidence type="ECO:0000259" key="6">
    <source>
        <dbReference type="PROSITE" id="PS50893"/>
    </source>
</evidence>
<dbReference type="InterPro" id="IPR017871">
    <property type="entry name" value="ABC_transporter-like_CS"/>
</dbReference>
<dbReference type="PROSITE" id="PS50893">
    <property type="entry name" value="ABC_TRANSPORTER_2"/>
    <property type="match status" value="1"/>
</dbReference>
<evidence type="ECO:0000256" key="2">
    <source>
        <dbReference type="ARBA" id="ARBA00022741"/>
    </source>
</evidence>
<dbReference type="InterPro" id="IPR003593">
    <property type="entry name" value="AAA+_ATPase"/>
</dbReference>
<keyword evidence="4" id="KW-1278">Translocase</keyword>
<dbReference type="SMART" id="SM00382">
    <property type="entry name" value="AAA"/>
    <property type="match status" value="1"/>
</dbReference>
<comment type="function">
    <text evidence="5">Part of the ABC transporter complex HmuTUV involved in hemin import. Responsible for energy coupling to the transport system.</text>
</comment>
<keyword evidence="8" id="KW-1185">Reference proteome</keyword>
<sequence>MDNAIEIENLQCGYNHKFTIRDISFNVERGKLTSIIGPNGAGKTTLFRAITGMLPVQQGTIRINGTDAFRMTHKARAKQLAIVNQTVEADFISIEDYVLMGRLPYHAPLQLFESKEDYAIAEKNMRLTGIWEKRAKLMNQLSGGEQQLAAIARALTQQTEILLLDEPTSHLDISHQMRILNLVQRLNQEQNLTVLLIIHDLNLASEFSDRLIMLKEGSIHSSGTPEEVLTYDNIESVYDTLVITQSNPLSGKPCVFPVSDKHHFINTK</sequence>
<protein>
    <submittedName>
        <fullName evidence="7">ABC transporter ATP-binding protein</fullName>
    </submittedName>
</protein>
<evidence type="ECO:0000256" key="4">
    <source>
        <dbReference type="ARBA" id="ARBA00022967"/>
    </source>
</evidence>
<dbReference type="EMBL" id="JACOOH010000001">
    <property type="protein sequence ID" value="MBC5619674.1"/>
    <property type="molecule type" value="Genomic_DNA"/>
</dbReference>
<dbReference type="PANTHER" id="PTHR42794">
    <property type="entry name" value="HEMIN IMPORT ATP-BINDING PROTEIN HMUV"/>
    <property type="match status" value="1"/>
</dbReference>
<keyword evidence="1" id="KW-0813">Transport</keyword>
<dbReference type="Gene3D" id="3.40.50.300">
    <property type="entry name" value="P-loop containing nucleotide triphosphate hydrolases"/>
    <property type="match status" value="1"/>
</dbReference>
<evidence type="ECO:0000256" key="3">
    <source>
        <dbReference type="ARBA" id="ARBA00022840"/>
    </source>
</evidence>
<dbReference type="Pfam" id="PF00005">
    <property type="entry name" value="ABC_tran"/>
    <property type="match status" value="1"/>
</dbReference>
<dbReference type="RefSeq" id="WP_186974600.1">
    <property type="nucleotide sequence ID" value="NZ_JACOOH010000001.1"/>
</dbReference>
<dbReference type="PANTHER" id="PTHR42794:SF1">
    <property type="entry name" value="HEMIN IMPORT ATP-BINDING PROTEIN HMUV"/>
    <property type="match status" value="1"/>
</dbReference>
<organism evidence="7 8">
    <name type="scientific">Butyricimonas hominis</name>
    <dbReference type="NCBI Taxonomy" id="2763032"/>
    <lineage>
        <taxon>Bacteria</taxon>
        <taxon>Pseudomonadati</taxon>
        <taxon>Bacteroidota</taxon>
        <taxon>Bacteroidia</taxon>
        <taxon>Bacteroidales</taxon>
        <taxon>Odoribacteraceae</taxon>
        <taxon>Butyricimonas</taxon>
    </lineage>
</organism>
<proteinExistence type="predicted"/>
<dbReference type="GO" id="GO:0005524">
    <property type="term" value="F:ATP binding"/>
    <property type="evidence" value="ECO:0007669"/>
    <property type="project" value="UniProtKB-KW"/>
</dbReference>
<feature type="domain" description="ABC transporter" evidence="6">
    <location>
        <begin position="5"/>
        <end position="241"/>
    </location>
</feature>
<keyword evidence="2" id="KW-0547">Nucleotide-binding</keyword>
<evidence type="ECO:0000256" key="1">
    <source>
        <dbReference type="ARBA" id="ARBA00022448"/>
    </source>
</evidence>
<gene>
    <name evidence="7" type="ORF">H8S64_01025</name>
</gene>
<evidence type="ECO:0000313" key="8">
    <source>
        <dbReference type="Proteomes" id="UP000646484"/>
    </source>
</evidence>
<dbReference type="Proteomes" id="UP000646484">
    <property type="component" value="Unassembled WGS sequence"/>
</dbReference>
<reference evidence="7 8" key="1">
    <citation type="submission" date="2020-08" db="EMBL/GenBank/DDBJ databases">
        <title>Genome public.</title>
        <authorList>
            <person name="Liu C."/>
            <person name="Sun Q."/>
        </authorList>
    </citation>
    <scope>NUCLEOTIDE SEQUENCE [LARGE SCALE GENOMIC DNA]</scope>
    <source>
        <strain evidence="7 8">NSJ-56</strain>
    </source>
</reference>
<comment type="caution">
    <text evidence="7">The sequence shown here is derived from an EMBL/GenBank/DDBJ whole genome shotgun (WGS) entry which is preliminary data.</text>
</comment>
<name>A0ABR7CVH4_9BACT</name>
<dbReference type="PROSITE" id="PS00211">
    <property type="entry name" value="ABC_TRANSPORTER_1"/>
    <property type="match status" value="1"/>
</dbReference>
<dbReference type="InterPro" id="IPR003439">
    <property type="entry name" value="ABC_transporter-like_ATP-bd"/>
</dbReference>
<evidence type="ECO:0000313" key="7">
    <source>
        <dbReference type="EMBL" id="MBC5619674.1"/>
    </source>
</evidence>
<dbReference type="InterPro" id="IPR027417">
    <property type="entry name" value="P-loop_NTPase"/>
</dbReference>
<dbReference type="SUPFAM" id="SSF52540">
    <property type="entry name" value="P-loop containing nucleoside triphosphate hydrolases"/>
    <property type="match status" value="1"/>
</dbReference>
<accession>A0ABR7CVH4</accession>
<dbReference type="CDD" id="cd03214">
    <property type="entry name" value="ABC_Iron-Siderophores_B12_Hemin"/>
    <property type="match status" value="1"/>
</dbReference>